<evidence type="ECO:0000256" key="1">
    <source>
        <dbReference type="SAM" id="MobiDB-lite"/>
    </source>
</evidence>
<evidence type="ECO:0000313" key="2">
    <source>
        <dbReference type="RefSeq" id="XP_020009946.1"/>
    </source>
</evidence>
<gene>
    <name evidence="2" type="primary">LOC109679012</name>
</gene>
<organism evidence="2">
    <name type="scientific">Castor canadensis</name>
    <name type="common">American beaver</name>
    <dbReference type="NCBI Taxonomy" id="51338"/>
    <lineage>
        <taxon>Eukaryota</taxon>
        <taxon>Metazoa</taxon>
        <taxon>Chordata</taxon>
        <taxon>Craniata</taxon>
        <taxon>Vertebrata</taxon>
        <taxon>Euteleostomi</taxon>
        <taxon>Mammalia</taxon>
        <taxon>Eutheria</taxon>
        <taxon>Euarchontoglires</taxon>
        <taxon>Glires</taxon>
        <taxon>Rodentia</taxon>
        <taxon>Castorimorpha</taxon>
        <taxon>Castoridae</taxon>
        <taxon>Castor</taxon>
    </lineage>
</organism>
<accession>A0A8B7TSG7</accession>
<reference evidence="2" key="1">
    <citation type="submission" date="2025-08" db="UniProtKB">
        <authorList>
            <consortium name="RefSeq"/>
        </authorList>
    </citation>
    <scope>IDENTIFICATION</scope>
    <source>
        <tissue evidence="2">Leukocyte</tissue>
    </source>
</reference>
<feature type="region of interest" description="Disordered" evidence="1">
    <location>
        <begin position="1"/>
        <end position="193"/>
    </location>
</feature>
<proteinExistence type="predicted"/>
<feature type="compositionally biased region" description="Pro residues" evidence="1">
    <location>
        <begin position="122"/>
        <end position="133"/>
    </location>
</feature>
<dbReference type="RefSeq" id="XP_020009946.1">
    <property type="nucleotide sequence ID" value="XM_020154357.1"/>
</dbReference>
<name>A0A8B7TSG7_CASCN</name>
<dbReference type="KEGG" id="ccan:109679012"/>
<dbReference type="AlphaFoldDB" id="A0A8B7TSG7"/>
<protein>
    <submittedName>
        <fullName evidence="2">Basic proline-rich protein-like</fullName>
    </submittedName>
</protein>
<sequence>MRKKRKQPTQAGDPPTHLLGKARRAKLPGPGGVRKAAGTRPAPAAWERRPCAAGGQPEAFEGARAGAGTKTPAARGGGGETPRKLSPAGDAKPASSLTCRTLAPRPEARGPPGRFPSRGTQPLPPPPPPPPEPQDPRVEDGTGAGKAATGPESRDAYIRGTGKAPPCFAFLTGSRQRLPGTASRQPRPAAPGP</sequence>